<dbReference type="PROSITE" id="PS50235">
    <property type="entry name" value="USP_3"/>
    <property type="match status" value="1"/>
</dbReference>
<dbReference type="InterPro" id="IPR028889">
    <property type="entry name" value="USP"/>
</dbReference>
<dbReference type="Gene3D" id="3.90.70.10">
    <property type="entry name" value="Cysteine proteinases"/>
    <property type="match status" value="1"/>
</dbReference>
<name>A0ABM0M4V6_SACKO</name>
<evidence type="ECO:0000259" key="2">
    <source>
        <dbReference type="PROSITE" id="PS50235"/>
    </source>
</evidence>
<feature type="compositionally biased region" description="Low complexity" evidence="1">
    <location>
        <begin position="422"/>
        <end position="439"/>
    </location>
</feature>
<dbReference type="CDD" id="cd02257">
    <property type="entry name" value="Peptidase_C19"/>
    <property type="match status" value="1"/>
</dbReference>
<dbReference type="RefSeq" id="XP_006815047.1">
    <property type="nucleotide sequence ID" value="XM_006814984.1"/>
</dbReference>
<feature type="compositionally biased region" description="Basic and acidic residues" evidence="1">
    <location>
        <begin position="509"/>
        <end position="519"/>
    </location>
</feature>
<organism evidence="3 4">
    <name type="scientific">Saccoglossus kowalevskii</name>
    <name type="common">Acorn worm</name>
    <dbReference type="NCBI Taxonomy" id="10224"/>
    <lineage>
        <taxon>Eukaryota</taxon>
        <taxon>Metazoa</taxon>
        <taxon>Hemichordata</taxon>
        <taxon>Enteropneusta</taxon>
        <taxon>Harrimaniidae</taxon>
        <taxon>Saccoglossus</taxon>
    </lineage>
</organism>
<feature type="region of interest" description="Disordered" evidence="1">
    <location>
        <begin position="497"/>
        <end position="519"/>
    </location>
</feature>
<evidence type="ECO:0000256" key="1">
    <source>
        <dbReference type="SAM" id="MobiDB-lite"/>
    </source>
</evidence>
<evidence type="ECO:0000313" key="3">
    <source>
        <dbReference type="Proteomes" id="UP000694865"/>
    </source>
</evidence>
<accession>A0ABM0M4V6</accession>
<dbReference type="Proteomes" id="UP000694865">
    <property type="component" value="Unplaced"/>
</dbReference>
<reference evidence="4" key="1">
    <citation type="submission" date="2025-08" db="UniProtKB">
        <authorList>
            <consortium name="RefSeq"/>
        </authorList>
    </citation>
    <scope>IDENTIFICATION</scope>
    <source>
        <tissue evidence="4">Testes</tissue>
    </source>
</reference>
<dbReference type="GeneID" id="100374012"/>
<dbReference type="InterPro" id="IPR001394">
    <property type="entry name" value="Peptidase_C19_UCH"/>
</dbReference>
<gene>
    <name evidence="4" type="primary">LOC100374012</name>
</gene>
<sequence length="519" mass="56867">MTGDTTLIIPKVKVNSVTEVPLLCWENMSVQTTLPGVSAAGGSATATVSSSPAVAAEKLKAGLRKKQSRNEQLPVFKKLLAKDRILMIPYSQHQTYLTTVLQVLRQTLPMHQLLQETIPCSHLYIGGQTKPKPSCVYCILDALFFTNGTTTNAVKDGFASEHFHGNRTFNTEREFDALEYFMAVNFKLQGLFGSDVTDSLFSIFKREVSVCSGNPSHVSAPKITNMLGVSFQGPQEITFSLEEAVKAFFKTEETVCPAPPCGCPPALVKNQSSITSLPATLMVRIARFSETGLKNSMANVLIPHALMVQSIDEVISYRLYAVISHEGPSIKAGIFSVSLMLEEENKVNCHHLHKNRTSCRNVTDQTYFENADSHPYMMFYQAQKEWAFPPNVKHPFFIDIDNNKTPSENPSSSQELAGGDGEVPVASTSESASATVTASGDTPVHIPMSSSDKPGQWVVTQDGQIIFTGDAQAQKEQPTITIKQEPVDADLPITIKVEDDDSNQSSEPMTKRIKIEPAE</sequence>
<keyword evidence="3" id="KW-1185">Reference proteome</keyword>
<dbReference type="InterPro" id="IPR038765">
    <property type="entry name" value="Papain-like_cys_pep_sf"/>
</dbReference>
<protein>
    <submittedName>
        <fullName evidence="4">Uncharacterized protein LOC100374012</fullName>
    </submittedName>
</protein>
<feature type="region of interest" description="Disordered" evidence="1">
    <location>
        <begin position="399"/>
        <end position="456"/>
    </location>
</feature>
<proteinExistence type="predicted"/>
<feature type="compositionally biased region" description="Polar residues" evidence="1">
    <location>
        <begin position="403"/>
        <end position="415"/>
    </location>
</feature>
<dbReference type="Pfam" id="PF00443">
    <property type="entry name" value="UCH"/>
    <property type="match status" value="1"/>
</dbReference>
<evidence type="ECO:0000313" key="4">
    <source>
        <dbReference type="RefSeq" id="XP_006815047.1"/>
    </source>
</evidence>
<feature type="domain" description="USP" evidence="2">
    <location>
        <begin position="86"/>
        <end position="383"/>
    </location>
</feature>
<dbReference type="SUPFAM" id="SSF54001">
    <property type="entry name" value="Cysteine proteinases"/>
    <property type="match status" value="1"/>
</dbReference>